<evidence type="ECO:0008006" key="3">
    <source>
        <dbReference type="Google" id="ProtNLM"/>
    </source>
</evidence>
<proteinExistence type="predicted"/>
<organism evidence="1 2">
    <name type="scientific">Gymnopus androsaceus JB14</name>
    <dbReference type="NCBI Taxonomy" id="1447944"/>
    <lineage>
        <taxon>Eukaryota</taxon>
        <taxon>Fungi</taxon>
        <taxon>Dikarya</taxon>
        <taxon>Basidiomycota</taxon>
        <taxon>Agaricomycotina</taxon>
        <taxon>Agaricomycetes</taxon>
        <taxon>Agaricomycetidae</taxon>
        <taxon>Agaricales</taxon>
        <taxon>Marasmiineae</taxon>
        <taxon>Omphalotaceae</taxon>
        <taxon>Gymnopus</taxon>
    </lineage>
</organism>
<dbReference type="Proteomes" id="UP000799118">
    <property type="component" value="Unassembled WGS sequence"/>
</dbReference>
<keyword evidence="2" id="KW-1185">Reference proteome</keyword>
<dbReference type="AlphaFoldDB" id="A0A6A4IAQ2"/>
<protein>
    <recommendedName>
        <fullName evidence="3">DDE Tnp4 domain-containing protein</fullName>
    </recommendedName>
</protein>
<evidence type="ECO:0000313" key="1">
    <source>
        <dbReference type="EMBL" id="KAE9407629.1"/>
    </source>
</evidence>
<feature type="non-terminal residue" evidence="1">
    <location>
        <position position="1"/>
    </location>
</feature>
<evidence type="ECO:0000313" key="2">
    <source>
        <dbReference type="Proteomes" id="UP000799118"/>
    </source>
</evidence>
<gene>
    <name evidence="1" type="ORF">BT96DRAFT_809067</name>
</gene>
<dbReference type="OrthoDB" id="1681765at2759"/>
<name>A0A6A4IAQ2_9AGAR</name>
<dbReference type="EMBL" id="ML769394">
    <property type="protein sequence ID" value="KAE9407629.1"/>
    <property type="molecule type" value="Genomic_DNA"/>
</dbReference>
<reference evidence="1" key="1">
    <citation type="journal article" date="2019" name="Environ. Microbiol.">
        <title>Fungal ecological strategies reflected in gene transcription - a case study of two litter decomposers.</title>
        <authorList>
            <person name="Barbi F."/>
            <person name="Kohler A."/>
            <person name="Barry K."/>
            <person name="Baskaran P."/>
            <person name="Daum C."/>
            <person name="Fauchery L."/>
            <person name="Ihrmark K."/>
            <person name="Kuo A."/>
            <person name="LaButti K."/>
            <person name="Lipzen A."/>
            <person name="Morin E."/>
            <person name="Grigoriev I.V."/>
            <person name="Henrissat B."/>
            <person name="Lindahl B."/>
            <person name="Martin F."/>
        </authorList>
    </citation>
    <scope>NUCLEOTIDE SEQUENCE</scope>
    <source>
        <strain evidence="1">JB14</strain>
    </source>
</reference>
<accession>A0A6A4IAQ2</accession>
<sequence>HSPVNRKELFNLRHAVACNVIEQIFGIVKSRWEVLNRPANFDMSIQARIPPALAALHNFILQFDPMDIEDFLNDPNIFNEELDTEYYSNDMYGNLAMDTPSREEKEEAEKMRDEIAQSMWEQYQQWLVDNGLFDNEDLLDPRNV</sequence>